<dbReference type="PANTHER" id="PTHR22988:SF66">
    <property type="entry name" value="SERINE_THREONINE-PROTEIN KINASE GENGHIS KHAN"/>
    <property type="match status" value="1"/>
</dbReference>
<dbReference type="GO" id="GO:0031032">
    <property type="term" value="P:actomyosin structure organization"/>
    <property type="evidence" value="ECO:0007669"/>
    <property type="project" value="TreeGrafter"/>
</dbReference>
<evidence type="ECO:0000259" key="1">
    <source>
        <dbReference type="PROSITE" id="PS50011"/>
    </source>
</evidence>
<dbReference type="EMBL" id="BFAA01005115">
    <property type="protein sequence ID" value="GCB61617.1"/>
    <property type="molecule type" value="Genomic_DNA"/>
</dbReference>
<keyword evidence="3" id="KW-1185">Reference proteome</keyword>
<dbReference type="AlphaFoldDB" id="A0A401NL93"/>
<dbReference type="GO" id="GO:0004674">
    <property type="term" value="F:protein serine/threonine kinase activity"/>
    <property type="evidence" value="ECO:0007669"/>
    <property type="project" value="TreeGrafter"/>
</dbReference>
<dbReference type="InterPro" id="IPR000719">
    <property type="entry name" value="Prot_kinase_dom"/>
</dbReference>
<dbReference type="Gene3D" id="3.30.200.20">
    <property type="entry name" value="Phosphorylase Kinase, domain 1"/>
    <property type="match status" value="1"/>
</dbReference>
<dbReference type="GO" id="GO:0005737">
    <property type="term" value="C:cytoplasm"/>
    <property type="evidence" value="ECO:0007669"/>
    <property type="project" value="TreeGrafter"/>
</dbReference>
<feature type="domain" description="Protein kinase" evidence="1">
    <location>
        <begin position="1"/>
        <end position="175"/>
    </location>
</feature>
<dbReference type="STRING" id="75743.A0A401NL93"/>
<name>A0A401NL93_SCYTO</name>
<proteinExistence type="predicted"/>
<dbReference type="Proteomes" id="UP000288216">
    <property type="component" value="Unassembled WGS sequence"/>
</dbReference>
<dbReference type="PANTHER" id="PTHR22988">
    <property type="entry name" value="MYOTONIC DYSTROPHY S/T KINASE-RELATED"/>
    <property type="match status" value="1"/>
</dbReference>
<dbReference type="SMART" id="SM00220">
    <property type="entry name" value="S_TKc"/>
    <property type="match status" value="1"/>
</dbReference>
<dbReference type="OrthoDB" id="5919042at2759"/>
<dbReference type="GO" id="GO:0005856">
    <property type="term" value="C:cytoskeleton"/>
    <property type="evidence" value="ECO:0007669"/>
    <property type="project" value="TreeGrafter"/>
</dbReference>
<dbReference type="PROSITE" id="PS00108">
    <property type="entry name" value="PROTEIN_KINASE_ST"/>
    <property type="match status" value="1"/>
</dbReference>
<gene>
    <name evidence="2" type="ORF">scyTo_0011345</name>
</gene>
<accession>A0A401NL93</accession>
<evidence type="ECO:0000313" key="2">
    <source>
        <dbReference type="EMBL" id="GCB61617.1"/>
    </source>
</evidence>
<dbReference type="InterPro" id="IPR008271">
    <property type="entry name" value="Ser/Thr_kinase_AS"/>
</dbReference>
<evidence type="ECO:0000313" key="3">
    <source>
        <dbReference type="Proteomes" id="UP000288216"/>
    </source>
</evidence>
<organism evidence="2 3">
    <name type="scientific">Scyliorhinus torazame</name>
    <name type="common">Cloudy catshark</name>
    <name type="synonym">Catulus torazame</name>
    <dbReference type="NCBI Taxonomy" id="75743"/>
    <lineage>
        <taxon>Eukaryota</taxon>
        <taxon>Metazoa</taxon>
        <taxon>Chordata</taxon>
        <taxon>Craniata</taxon>
        <taxon>Vertebrata</taxon>
        <taxon>Chondrichthyes</taxon>
        <taxon>Elasmobranchii</taxon>
        <taxon>Galeomorphii</taxon>
        <taxon>Galeoidea</taxon>
        <taxon>Carcharhiniformes</taxon>
        <taxon>Scyliorhinidae</taxon>
        <taxon>Scyliorhinus</taxon>
    </lineage>
</organism>
<dbReference type="InterPro" id="IPR011009">
    <property type="entry name" value="Kinase-like_dom_sf"/>
</dbReference>
<dbReference type="Gene3D" id="1.10.510.10">
    <property type="entry name" value="Transferase(Phosphotransferase) domain 1"/>
    <property type="match status" value="1"/>
</dbReference>
<reference evidence="2 3" key="1">
    <citation type="journal article" date="2018" name="Nat. Ecol. Evol.">
        <title>Shark genomes provide insights into elasmobranch evolution and the origin of vertebrates.</title>
        <authorList>
            <person name="Hara Y"/>
            <person name="Yamaguchi K"/>
            <person name="Onimaru K"/>
            <person name="Kadota M"/>
            <person name="Koyanagi M"/>
            <person name="Keeley SD"/>
            <person name="Tatsumi K"/>
            <person name="Tanaka K"/>
            <person name="Motone F"/>
            <person name="Kageyama Y"/>
            <person name="Nozu R"/>
            <person name="Adachi N"/>
            <person name="Nishimura O"/>
            <person name="Nakagawa R"/>
            <person name="Tanegashima C"/>
            <person name="Kiyatake I"/>
            <person name="Matsumoto R"/>
            <person name="Murakumo K"/>
            <person name="Nishida K"/>
            <person name="Terakita A"/>
            <person name="Kuratani S"/>
            <person name="Sato K"/>
            <person name="Hyodo S Kuraku.S."/>
        </authorList>
    </citation>
    <scope>NUCLEOTIDE SEQUENCE [LARGE SCALE GENOMIC DNA]</scope>
</reference>
<dbReference type="InterPro" id="IPR050839">
    <property type="entry name" value="Rho-assoc_Ser/Thr_Kinase"/>
</dbReference>
<dbReference type="SUPFAM" id="SSF56112">
    <property type="entry name" value="Protein kinase-like (PK-like)"/>
    <property type="match status" value="1"/>
</dbReference>
<comment type="caution">
    <text evidence="2">The sequence shown here is derived from an EMBL/GenBank/DDBJ whole genome shotgun (WGS) entry which is preliminary data.</text>
</comment>
<protein>
    <recommendedName>
        <fullName evidence="1">Protein kinase domain-containing protein</fullName>
    </recommendedName>
</protein>
<dbReference type="Pfam" id="PF00069">
    <property type="entry name" value="Pkinase"/>
    <property type="match status" value="1"/>
</dbReference>
<dbReference type="PROSITE" id="PS50011">
    <property type="entry name" value="PROTEIN_KINASE_DOM"/>
    <property type="match status" value="1"/>
</dbReference>
<sequence>MSADLRPRASESLSLTGGLIGVEGLLDVLVCVFEELSRSAVAGEKPAACFREERDFLVLSNSPWITKLHFAFQGEGHLYLIMDFYAGGDFLTLMSRFGDRLPEDLAQFYLAELALAISSVHELGYIHRDVKPDNVLLDASGHIKLADFGSCLCLGTEGQVSTARALHKQWPSKPN</sequence>
<dbReference type="GO" id="GO:0005524">
    <property type="term" value="F:ATP binding"/>
    <property type="evidence" value="ECO:0007669"/>
    <property type="project" value="InterPro"/>
</dbReference>